<dbReference type="Pfam" id="PF07686">
    <property type="entry name" value="V-set"/>
    <property type="match status" value="1"/>
</dbReference>
<keyword evidence="5" id="KW-1185">Reference proteome</keyword>
<evidence type="ECO:0000256" key="2">
    <source>
        <dbReference type="ARBA" id="ARBA00022859"/>
    </source>
</evidence>
<evidence type="ECO:0000256" key="1">
    <source>
        <dbReference type="ARBA" id="ARBA00022729"/>
    </source>
</evidence>
<organism evidence="4 5">
    <name type="scientific">Laticauda laticaudata</name>
    <name type="common">Blue-ringed sea krait</name>
    <name type="synonym">Blue-lipped sea krait</name>
    <dbReference type="NCBI Taxonomy" id="8630"/>
    <lineage>
        <taxon>Eukaryota</taxon>
        <taxon>Metazoa</taxon>
        <taxon>Chordata</taxon>
        <taxon>Craniata</taxon>
        <taxon>Vertebrata</taxon>
        <taxon>Euteleostomi</taxon>
        <taxon>Lepidosauria</taxon>
        <taxon>Squamata</taxon>
        <taxon>Bifurcata</taxon>
        <taxon>Unidentata</taxon>
        <taxon>Episquamata</taxon>
        <taxon>Toxicofera</taxon>
        <taxon>Serpentes</taxon>
        <taxon>Colubroidea</taxon>
        <taxon>Elapidae</taxon>
        <taxon>Laticaudinae</taxon>
        <taxon>Laticauda</taxon>
    </lineage>
</organism>
<dbReference type="GeneTree" id="ENSGT01000000220922"/>
<evidence type="ECO:0000313" key="5">
    <source>
        <dbReference type="Proteomes" id="UP000694406"/>
    </source>
</evidence>
<dbReference type="PANTHER" id="PTHR23268:SF14">
    <property type="entry name" value="T CELL RECEPTOR BETA VARIABLE 12-3-RELATED"/>
    <property type="match status" value="1"/>
</dbReference>
<dbReference type="Ensembl" id="ENSLLTT00000025858.1">
    <property type="protein sequence ID" value="ENSLLTP00000024954.1"/>
    <property type="gene ID" value="ENSLLTG00000018282.1"/>
</dbReference>
<name>A0A8C5SXU7_LATLA</name>
<evidence type="ECO:0000259" key="3">
    <source>
        <dbReference type="PROSITE" id="PS50835"/>
    </source>
</evidence>
<reference evidence="4" key="2">
    <citation type="submission" date="2025-09" db="UniProtKB">
        <authorList>
            <consortium name="Ensembl"/>
        </authorList>
    </citation>
    <scope>IDENTIFICATION</scope>
</reference>
<dbReference type="SMART" id="SM00409">
    <property type="entry name" value="IG"/>
    <property type="match status" value="1"/>
</dbReference>
<dbReference type="InterPro" id="IPR050413">
    <property type="entry name" value="TCR_beta_variable"/>
</dbReference>
<accession>A0A8C5SXU7</accession>
<keyword evidence="2" id="KW-0391">Immunity</keyword>
<dbReference type="GO" id="GO:0002376">
    <property type="term" value="P:immune system process"/>
    <property type="evidence" value="ECO:0007669"/>
    <property type="project" value="UniProtKB-KW"/>
</dbReference>
<dbReference type="GO" id="GO:0005886">
    <property type="term" value="C:plasma membrane"/>
    <property type="evidence" value="ECO:0007669"/>
    <property type="project" value="TreeGrafter"/>
</dbReference>
<dbReference type="GO" id="GO:0007166">
    <property type="term" value="P:cell surface receptor signaling pathway"/>
    <property type="evidence" value="ECO:0007669"/>
    <property type="project" value="TreeGrafter"/>
</dbReference>
<evidence type="ECO:0000313" key="4">
    <source>
        <dbReference type="Ensembl" id="ENSLLTP00000024954.1"/>
    </source>
</evidence>
<protein>
    <recommendedName>
        <fullName evidence="3">Ig-like domain-containing protein</fullName>
    </recommendedName>
</protein>
<dbReference type="InterPro" id="IPR013106">
    <property type="entry name" value="Ig_V-set"/>
</dbReference>
<dbReference type="InterPro" id="IPR007110">
    <property type="entry name" value="Ig-like_dom"/>
</dbReference>
<proteinExistence type="predicted"/>
<dbReference type="InterPro" id="IPR003599">
    <property type="entry name" value="Ig_sub"/>
</dbReference>
<dbReference type="PANTHER" id="PTHR23268">
    <property type="entry name" value="T-CELL RECEPTOR BETA CHAIN"/>
    <property type="match status" value="1"/>
</dbReference>
<dbReference type="AlphaFoldDB" id="A0A8C5SXU7"/>
<dbReference type="Gene3D" id="2.60.40.10">
    <property type="entry name" value="Immunoglobulins"/>
    <property type="match status" value="1"/>
</dbReference>
<dbReference type="Proteomes" id="UP000694406">
    <property type="component" value="Unplaced"/>
</dbReference>
<dbReference type="SUPFAM" id="SSF48726">
    <property type="entry name" value="Immunoglobulin"/>
    <property type="match status" value="1"/>
</dbReference>
<keyword evidence="1" id="KW-0732">Signal</keyword>
<dbReference type="InterPro" id="IPR013783">
    <property type="entry name" value="Ig-like_fold"/>
</dbReference>
<feature type="domain" description="Ig-like" evidence="3">
    <location>
        <begin position="12"/>
        <end position="116"/>
    </location>
</feature>
<dbReference type="InterPro" id="IPR036179">
    <property type="entry name" value="Ig-like_dom_sf"/>
</dbReference>
<dbReference type="PROSITE" id="PS50835">
    <property type="entry name" value="IG_LIKE"/>
    <property type="match status" value="1"/>
</dbReference>
<reference evidence="4" key="1">
    <citation type="submission" date="2025-08" db="UniProtKB">
        <authorList>
            <consortium name="Ensembl"/>
        </authorList>
    </citation>
    <scope>IDENTIFICATION</scope>
</reference>
<sequence>MFSYIYSLLECSDANIIQKQSMMLEEGQDVRLVCIQDYGHCNMLWFRQHKQQQDLQLLYNFYNGGIVQKIQSSHRLNANQPTLDCCFLSISVVKPEDSALYFCASSETTVHQNTVFFLQKSSPFVSNLESCVVPKTPWSSQPGSAM</sequence>